<dbReference type="InterPro" id="IPR054240">
    <property type="entry name" value="DUF6967"/>
</dbReference>
<organism evidence="1">
    <name type="scientific">mine drainage metagenome</name>
    <dbReference type="NCBI Taxonomy" id="410659"/>
    <lineage>
        <taxon>unclassified sequences</taxon>
        <taxon>metagenomes</taxon>
        <taxon>ecological metagenomes</taxon>
    </lineage>
</organism>
<evidence type="ECO:0000313" key="1">
    <source>
        <dbReference type="EMBL" id="CBI10298.1"/>
    </source>
</evidence>
<sequence>MDETKIISLHKILASPYRQEIELQHVEHLADYVTLRIRIREIKRFTIFDIDKTTAKAWGQMMLDWANTQD</sequence>
<comment type="caution">
    <text evidence="1">The sequence shown here is derived from an EMBL/GenBank/DDBJ whole genome shotgun (WGS) entry which is preliminary data.</text>
</comment>
<name>E6QSS6_9ZZZZ</name>
<gene>
    <name evidence="1" type="ORF">CARN7_1074</name>
</gene>
<proteinExistence type="predicted"/>
<accession>E6QSS6</accession>
<dbReference type="EMBL" id="CABR01000082">
    <property type="protein sequence ID" value="CBI10298.1"/>
    <property type="molecule type" value="Genomic_DNA"/>
</dbReference>
<dbReference type="AlphaFoldDB" id="E6QSS6"/>
<protein>
    <submittedName>
        <fullName evidence="1">Uncharacterized protein</fullName>
    </submittedName>
</protein>
<dbReference type="Pfam" id="PF22295">
    <property type="entry name" value="DUF6967"/>
    <property type="match status" value="1"/>
</dbReference>
<reference evidence="1" key="1">
    <citation type="submission" date="2009-10" db="EMBL/GenBank/DDBJ databases">
        <title>Diversity of trophic interactions inside an arsenic-rich microbial ecosystem.</title>
        <authorList>
            <person name="Bertin P.N."/>
            <person name="Heinrich-Salmeron A."/>
            <person name="Pelletier E."/>
            <person name="Goulhen-Chollet F."/>
            <person name="Arsene-Ploetze F."/>
            <person name="Gallien S."/>
            <person name="Calteau A."/>
            <person name="Vallenet D."/>
            <person name="Casiot C."/>
            <person name="Chane-Woon-Ming B."/>
            <person name="Giloteaux L."/>
            <person name="Barakat M."/>
            <person name="Bonnefoy V."/>
            <person name="Bruneel O."/>
            <person name="Chandler M."/>
            <person name="Cleiss J."/>
            <person name="Duran R."/>
            <person name="Elbaz-Poulichet F."/>
            <person name="Fonknechten N."/>
            <person name="Lauga B."/>
            <person name="Mornico D."/>
            <person name="Ortet P."/>
            <person name="Schaeffer C."/>
            <person name="Siguier P."/>
            <person name="Alexander Thil Smith A."/>
            <person name="Van Dorsselaer A."/>
            <person name="Weissenbach J."/>
            <person name="Medigue C."/>
            <person name="Le Paslier D."/>
        </authorList>
    </citation>
    <scope>NUCLEOTIDE SEQUENCE</scope>
</reference>